<evidence type="ECO:0000313" key="2">
    <source>
        <dbReference type="EMBL" id="KAF6234831.1"/>
    </source>
</evidence>
<evidence type="ECO:0000256" key="1">
    <source>
        <dbReference type="SAM" id="Phobius"/>
    </source>
</evidence>
<comment type="caution">
    <text evidence="2">The sequence shown here is derived from an EMBL/GenBank/DDBJ whole genome shotgun (WGS) entry which is preliminary data.</text>
</comment>
<proteinExistence type="predicted"/>
<dbReference type="AlphaFoldDB" id="A0A8H6FU52"/>
<keyword evidence="1" id="KW-0812">Transmembrane</keyword>
<dbReference type="RefSeq" id="XP_037164220.1">
    <property type="nucleotide sequence ID" value="XM_037308956.1"/>
</dbReference>
<keyword evidence="1" id="KW-0472">Membrane</keyword>
<dbReference type="EMBL" id="JACCJC010000028">
    <property type="protein sequence ID" value="KAF6234831.1"/>
    <property type="molecule type" value="Genomic_DNA"/>
</dbReference>
<keyword evidence="1" id="KW-1133">Transmembrane helix</keyword>
<name>A0A8H6FU52_9LECA</name>
<gene>
    <name evidence="2" type="ORF">HO173_007051</name>
</gene>
<reference evidence="2 3" key="1">
    <citation type="journal article" date="2020" name="Genomics">
        <title>Complete, high-quality genomes from long-read metagenomic sequencing of two wolf lichen thalli reveals enigmatic genome architecture.</title>
        <authorList>
            <person name="McKenzie S.K."/>
            <person name="Walston R.F."/>
            <person name="Allen J.L."/>
        </authorList>
    </citation>
    <scope>NUCLEOTIDE SEQUENCE [LARGE SCALE GENOMIC DNA]</scope>
    <source>
        <strain evidence="2">WasteWater2</strain>
    </source>
</reference>
<accession>A0A8H6FU52</accession>
<organism evidence="2 3">
    <name type="scientific">Letharia columbiana</name>
    <dbReference type="NCBI Taxonomy" id="112416"/>
    <lineage>
        <taxon>Eukaryota</taxon>
        <taxon>Fungi</taxon>
        <taxon>Dikarya</taxon>
        <taxon>Ascomycota</taxon>
        <taxon>Pezizomycotina</taxon>
        <taxon>Lecanoromycetes</taxon>
        <taxon>OSLEUM clade</taxon>
        <taxon>Lecanoromycetidae</taxon>
        <taxon>Lecanorales</taxon>
        <taxon>Lecanorineae</taxon>
        <taxon>Parmeliaceae</taxon>
        <taxon>Letharia</taxon>
    </lineage>
</organism>
<dbReference type="GeneID" id="59288708"/>
<dbReference type="Proteomes" id="UP000578531">
    <property type="component" value="Unassembled WGS sequence"/>
</dbReference>
<keyword evidence="3" id="KW-1185">Reference proteome</keyword>
<sequence>MLWTLQLCLSGLAGISSHLVYFIQGEHHIQAPKIFRFYLILTCLVFFIEAYCERKNVQTAILMATSVLFCYAIALFGSMFIYRVFFHRLHNFPGPRLAKVSKLWNVVKASKSTNFRLMEDLHDRYGDFIRTGTEKRVLLPVPYLVVYIPKLVQRRSE</sequence>
<feature type="transmembrane region" description="Helical" evidence="1">
    <location>
        <begin position="59"/>
        <end position="82"/>
    </location>
</feature>
<dbReference type="OrthoDB" id="6692864at2759"/>
<protein>
    <submittedName>
        <fullName evidence="2">Uncharacterized protein</fullName>
    </submittedName>
</protein>
<feature type="transmembrane region" description="Helical" evidence="1">
    <location>
        <begin position="35"/>
        <end position="52"/>
    </location>
</feature>
<evidence type="ECO:0000313" key="3">
    <source>
        <dbReference type="Proteomes" id="UP000578531"/>
    </source>
</evidence>